<dbReference type="InterPro" id="IPR005508">
    <property type="entry name" value="At2g31720-like"/>
</dbReference>
<dbReference type="Proteomes" id="UP000694864">
    <property type="component" value="Chromosome 15"/>
</dbReference>
<comment type="subcellular location">
    <subcellularLocation>
        <location evidence="1">Nucleus</location>
    </subcellularLocation>
</comment>
<evidence type="ECO:0000256" key="5">
    <source>
        <dbReference type="ARBA" id="ARBA00023242"/>
    </source>
</evidence>
<dbReference type="PANTHER" id="PTHR34269:SF11">
    <property type="entry name" value="B3 DOMAIN PROTEIN"/>
    <property type="match status" value="1"/>
</dbReference>
<reference evidence="7" key="2">
    <citation type="submission" date="2025-08" db="UniProtKB">
        <authorList>
            <consortium name="RefSeq"/>
        </authorList>
    </citation>
    <scope>IDENTIFICATION</scope>
    <source>
        <tissue evidence="7">Leaf</tissue>
    </source>
</reference>
<evidence type="ECO:0000313" key="7">
    <source>
        <dbReference type="RefSeq" id="XP_010468027.1"/>
    </source>
</evidence>
<dbReference type="Pfam" id="PF03754">
    <property type="entry name" value="At2g31720-like"/>
    <property type="match status" value="1"/>
</dbReference>
<accession>A0ABM0WAE2</accession>
<protein>
    <submittedName>
        <fullName evidence="7">B3 domain-containing protein At1g78640</fullName>
    </submittedName>
</protein>
<keyword evidence="4" id="KW-0804">Transcription</keyword>
<reference evidence="6" key="1">
    <citation type="journal article" date="2014" name="Nat. Commun.">
        <title>The emerging biofuel crop Camelina sativa retains a highly undifferentiated hexaploid genome structure.</title>
        <authorList>
            <person name="Kagale S."/>
            <person name="Koh C."/>
            <person name="Nixon J."/>
            <person name="Bollina V."/>
            <person name="Clarke W.E."/>
            <person name="Tuteja R."/>
            <person name="Spillane C."/>
            <person name="Robinson S.J."/>
            <person name="Links M.G."/>
            <person name="Clarke C."/>
            <person name="Higgins E.E."/>
            <person name="Huebert T."/>
            <person name="Sharpe A.G."/>
            <person name="Parkin I.A."/>
        </authorList>
    </citation>
    <scope>NUCLEOTIDE SEQUENCE [LARGE SCALE GENOMIC DNA]</scope>
    <source>
        <strain evidence="6">cv. DH55</strain>
    </source>
</reference>
<dbReference type="InterPro" id="IPR003340">
    <property type="entry name" value="B3_DNA-bd"/>
</dbReference>
<keyword evidence="3" id="KW-0238">DNA-binding</keyword>
<gene>
    <name evidence="7" type="primary">LOC104748030</name>
</gene>
<proteinExistence type="predicted"/>
<evidence type="ECO:0000256" key="3">
    <source>
        <dbReference type="ARBA" id="ARBA00023125"/>
    </source>
</evidence>
<dbReference type="GeneID" id="104748030"/>
<dbReference type="RefSeq" id="XP_010468027.1">
    <property type="nucleotide sequence ID" value="XM_010469725.1"/>
</dbReference>
<evidence type="ECO:0000256" key="2">
    <source>
        <dbReference type="ARBA" id="ARBA00023015"/>
    </source>
</evidence>
<sequence>MLLFPSHGEGLASTVPCGIRSEGLVMNTQDDTPLSSPTTTRLLDLFPCESVVVLDLFPCKGGEFACRVPPSVTRNETGVSLAYFRNMPGVERDIMDATELTLSIEADIWKIKKTLTNSDVGSQTRLLLPKEPANEHILKYLTEEEIKLVEDEGHQGLKITVFDSTEKTTHQLRFKRWTSAGSYVLNNNWNKDFVQRKDLKAGKTIGLFWNPYASRLHLRVLDMLEPVD</sequence>
<evidence type="ECO:0000256" key="4">
    <source>
        <dbReference type="ARBA" id="ARBA00023163"/>
    </source>
</evidence>
<keyword evidence="2" id="KW-0805">Transcription regulation</keyword>
<evidence type="ECO:0000256" key="1">
    <source>
        <dbReference type="ARBA" id="ARBA00004123"/>
    </source>
</evidence>
<dbReference type="InterPro" id="IPR051442">
    <property type="entry name" value="B3_domain"/>
</dbReference>
<dbReference type="PANTHER" id="PTHR34269">
    <property type="entry name" value="TRANSCRIPTION FACTOR B3-DOMAIN FAMILY-RELATED"/>
    <property type="match status" value="1"/>
</dbReference>
<dbReference type="InterPro" id="IPR015300">
    <property type="entry name" value="DNA-bd_pseudobarrel_sf"/>
</dbReference>
<evidence type="ECO:0000313" key="6">
    <source>
        <dbReference type="Proteomes" id="UP000694864"/>
    </source>
</evidence>
<dbReference type="CDD" id="cd10017">
    <property type="entry name" value="B3_DNA"/>
    <property type="match status" value="1"/>
</dbReference>
<dbReference type="Gene3D" id="2.40.330.10">
    <property type="entry name" value="DNA-binding pseudobarrel domain"/>
    <property type="match status" value="1"/>
</dbReference>
<dbReference type="SUPFAM" id="SSF101936">
    <property type="entry name" value="DNA-binding pseudobarrel domain"/>
    <property type="match status" value="1"/>
</dbReference>
<keyword evidence="5" id="KW-0539">Nucleus</keyword>
<name>A0ABM0WAE2_CAMSA</name>
<organism evidence="6 7">
    <name type="scientific">Camelina sativa</name>
    <name type="common">False flax</name>
    <name type="synonym">Myagrum sativum</name>
    <dbReference type="NCBI Taxonomy" id="90675"/>
    <lineage>
        <taxon>Eukaryota</taxon>
        <taxon>Viridiplantae</taxon>
        <taxon>Streptophyta</taxon>
        <taxon>Embryophyta</taxon>
        <taxon>Tracheophyta</taxon>
        <taxon>Spermatophyta</taxon>
        <taxon>Magnoliopsida</taxon>
        <taxon>eudicotyledons</taxon>
        <taxon>Gunneridae</taxon>
        <taxon>Pentapetalae</taxon>
        <taxon>rosids</taxon>
        <taxon>malvids</taxon>
        <taxon>Brassicales</taxon>
        <taxon>Brassicaceae</taxon>
        <taxon>Camelineae</taxon>
        <taxon>Camelina</taxon>
    </lineage>
</organism>
<keyword evidence="6" id="KW-1185">Reference proteome</keyword>